<dbReference type="EMBL" id="CAJOBA010041579">
    <property type="protein sequence ID" value="CAF4116747.1"/>
    <property type="molecule type" value="Genomic_DNA"/>
</dbReference>
<feature type="compositionally biased region" description="Low complexity" evidence="1">
    <location>
        <begin position="73"/>
        <end position="89"/>
    </location>
</feature>
<dbReference type="Proteomes" id="UP000663829">
    <property type="component" value="Unassembled WGS sequence"/>
</dbReference>
<organism evidence="2 6">
    <name type="scientific">Didymodactylos carnosus</name>
    <dbReference type="NCBI Taxonomy" id="1234261"/>
    <lineage>
        <taxon>Eukaryota</taxon>
        <taxon>Metazoa</taxon>
        <taxon>Spiralia</taxon>
        <taxon>Gnathifera</taxon>
        <taxon>Rotifera</taxon>
        <taxon>Eurotatoria</taxon>
        <taxon>Bdelloidea</taxon>
        <taxon>Philodinida</taxon>
        <taxon>Philodinidae</taxon>
        <taxon>Didymodactylos</taxon>
    </lineage>
</organism>
<keyword evidence="6" id="KW-1185">Reference proteome</keyword>
<feature type="region of interest" description="Disordered" evidence="1">
    <location>
        <begin position="73"/>
        <end position="116"/>
    </location>
</feature>
<gene>
    <name evidence="2" type="ORF">GPM918_LOCUS25572</name>
    <name evidence="3" type="ORF">OVA965_LOCUS28902</name>
    <name evidence="4" type="ORF">SRO942_LOCUS25578</name>
    <name evidence="5" type="ORF">TMI583_LOCUS29662</name>
</gene>
<feature type="compositionally biased region" description="Polar residues" evidence="1">
    <location>
        <begin position="172"/>
        <end position="193"/>
    </location>
</feature>
<feature type="region of interest" description="Disordered" evidence="1">
    <location>
        <begin position="322"/>
        <end position="345"/>
    </location>
</feature>
<evidence type="ECO:0000313" key="3">
    <source>
        <dbReference type="EMBL" id="CAF1309210.1"/>
    </source>
</evidence>
<protein>
    <submittedName>
        <fullName evidence="2">Uncharacterized protein</fullName>
    </submittedName>
</protein>
<proteinExistence type="predicted"/>
<feature type="compositionally biased region" description="Polar residues" evidence="1">
    <location>
        <begin position="336"/>
        <end position="345"/>
    </location>
</feature>
<name>A0A814Z2I2_9BILA</name>
<comment type="caution">
    <text evidence="2">The sequence shown here is derived from an EMBL/GenBank/DDBJ whole genome shotgun (WGS) entry which is preliminary data.</text>
</comment>
<evidence type="ECO:0000313" key="2">
    <source>
        <dbReference type="EMBL" id="CAF1239231.1"/>
    </source>
</evidence>
<feature type="region of interest" description="Disordered" evidence="1">
    <location>
        <begin position="37"/>
        <end position="61"/>
    </location>
</feature>
<dbReference type="Proteomes" id="UP000682733">
    <property type="component" value="Unassembled WGS sequence"/>
</dbReference>
<dbReference type="Proteomes" id="UP000681722">
    <property type="component" value="Unassembled WGS sequence"/>
</dbReference>
<evidence type="ECO:0000256" key="1">
    <source>
        <dbReference type="SAM" id="MobiDB-lite"/>
    </source>
</evidence>
<dbReference type="EMBL" id="CAJOBC010009982">
    <property type="protein sequence ID" value="CAF4001395.1"/>
    <property type="molecule type" value="Genomic_DNA"/>
</dbReference>
<feature type="region of interest" description="Disordered" evidence="1">
    <location>
        <begin position="433"/>
        <end position="457"/>
    </location>
</feature>
<sequence>MSVTVSARQSHSTTFKRQNIIAVPTSGNKCIDMANDKRTKNSTISVPSSPRLNNNPSTTQHRCQQFHYSQIPPTISLPSISSKSTCSSDRTSKQRSVPSPRVRLQSINDVDSEEKTDQKLCAVTNFSRLLNRPQLQQSNHLSSQTRTRVSSAPVGNSLQQPSSVVVRKPRSANESIQQQKSNLSHKGSGTTLNHSRRKNSTMKTNYNNQQLNTNHRYRLVKVDKKQYQVKLSQQSHSKVLDAAQKHRTLVLVRTKPTKNIFTNEHHSLPQCDRKDNLLAVSKTNNSSSNILKQSIHSPDFRLHLEQKNISLVRQPLMMVNTTLQQSSSSSSSSSSIGSQLSPQNQLVDQNQDIDSGERFNFVSSKPEVIDSNGIKAILIDINKFDDDKRFSSLSKTTSKTDSQTRSSAYRKTNYSDLTKFEYVVANSFDNTTTPFKISPRSSSQNRDEMGFSSNSKAPQLESSIVADSVNQSDNLGYTSILRTNTTTTERQHLLDDVDTLEHDDDENSKDEQIALCYDEILDCFYDPETKIYYELQST</sequence>
<feature type="compositionally biased region" description="Polar residues" evidence="1">
    <location>
        <begin position="134"/>
        <end position="163"/>
    </location>
</feature>
<accession>A0A814Z2I2</accession>
<dbReference type="EMBL" id="CAJNOQ010009977">
    <property type="protein sequence ID" value="CAF1239231.1"/>
    <property type="molecule type" value="Genomic_DNA"/>
</dbReference>
<dbReference type="AlphaFoldDB" id="A0A814Z2I2"/>
<dbReference type="OrthoDB" id="10013026at2759"/>
<evidence type="ECO:0000313" key="5">
    <source>
        <dbReference type="EMBL" id="CAF4116747.1"/>
    </source>
</evidence>
<evidence type="ECO:0000313" key="6">
    <source>
        <dbReference type="Proteomes" id="UP000663829"/>
    </source>
</evidence>
<feature type="region of interest" description="Disordered" evidence="1">
    <location>
        <begin position="134"/>
        <end position="209"/>
    </location>
</feature>
<dbReference type="Proteomes" id="UP000677228">
    <property type="component" value="Unassembled WGS sequence"/>
</dbReference>
<evidence type="ECO:0000313" key="4">
    <source>
        <dbReference type="EMBL" id="CAF4001395.1"/>
    </source>
</evidence>
<feature type="compositionally biased region" description="Low complexity" evidence="1">
    <location>
        <begin position="326"/>
        <end position="335"/>
    </location>
</feature>
<reference evidence="2" key="1">
    <citation type="submission" date="2021-02" db="EMBL/GenBank/DDBJ databases">
        <authorList>
            <person name="Nowell W R."/>
        </authorList>
    </citation>
    <scope>NUCLEOTIDE SEQUENCE</scope>
</reference>
<feature type="compositionally biased region" description="Polar residues" evidence="1">
    <location>
        <begin position="433"/>
        <end position="444"/>
    </location>
</feature>
<dbReference type="EMBL" id="CAJNOK010019999">
    <property type="protein sequence ID" value="CAF1309210.1"/>
    <property type="molecule type" value="Genomic_DNA"/>
</dbReference>
<feature type="compositionally biased region" description="Polar residues" evidence="1">
    <location>
        <begin position="41"/>
        <end position="61"/>
    </location>
</feature>